<name>A0A814GYN7_9BILA</name>
<proteinExistence type="predicted"/>
<reference evidence="2" key="1">
    <citation type="submission" date="2021-02" db="EMBL/GenBank/DDBJ databases">
        <authorList>
            <person name="Nowell W R."/>
        </authorList>
    </citation>
    <scope>NUCLEOTIDE SEQUENCE</scope>
</reference>
<gene>
    <name evidence="3" type="ORF">BJG266_LOCUS21866</name>
    <name evidence="2" type="ORF">QVE165_LOCUS15046</name>
</gene>
<dbReference type="Proteomes" id="UP000663832">
    <property type="component" value="Unassembled WGS sequence"/>
</dbReference>
<dbReference type="OrthoDB" id="10039949at2759"/>
<accession>A0A814GYN7</accession>
<evidence type="ECO:0000313" key="2">
    <source>
        <dbReference type="EMBL" id="CAF1003122.1"/>
    </source>
</evidence>
<evidence type="ECO:0000256" key="1">
    <source>
        <dbReference type="SAM" id="Coils"/>
    </source>
</evidence>
<protein>
    <submittedName>
        <fullName evidence="2">Uncharacterized protein</fullName>
    </submittedName>
</protein>
<evidence type="ECO:0000313" key="4">
    <source>
        <dbReference type="Proteomes" id="UP000663832"/>
    </source>
</evidence>
<dbReference type="Proteomes" id="UP000663877">
    <property type="component" value="Unassembled WGS sequence"/>
</dbReference>
<evidence type="ECO:0000313" key="3">
    <source>
        <dbReference type="EMBL" id="CAF1110499.1"/>
    </source>
</evidence>
<dbReference type="AlphaFoldDB" id="A0A814GYN7"/>
<organism evidence="2 4">
    <name type="scientific">Adineta steineri</name>
    <dbReference type="NCBI Taxonomy" id="433720"/>
    <lineage>
        <taxon>Eukaryota</taxon>
        <taxon>Metazoa</taxon>
        <taxon>Spiralia</taxon>
        <taxon>Gnathifera</taxon>
        <taxon>Rotifera</taxon>
        <taxon>Eurotatoria</taxon>
        <taxon>Bdelloidea</taxon>
        <taxon>Adinetida</taxon>
        <taxon>Adinetidae</taxon>
        <taxon>Adineta</taxon>
    </lineage>
</organism>
<keyword evidence="4" id="KW-1185">Reference proteome</keyword>
<sequence>MINKWELDTTELIKQSAACARERLQEIALKEGDNLQKQFVILSSEIDRLRENENYFENDIDQLINKLQQLHHEIEHFPVELSIEEISHELIVVKPLTQSVCHTAAPCYFVDLLLTSQKPKVSIHLLPKAFGPMYPASDQLIAFSYKHQLHTLNIAKKSWKSLHGIKKATEVHWFSSFKQFLVLSCSGYDYKPNKLYLFNPYSDSAEEIWAKSADWTYGSPRNFKTLTCFKQHILIVADDRIEKWSPAYSDWYTNEEASARWSPPISCYPDGEIICIRMNDLYYAVLIETYDHQSRPSVFSFQLRSHGMSTLRCIEIDYDKSLDKLRLISLPDASGWLFLVRGENKNCCYVLDNDGKRYDQNTVLLSKVIDIGVQNNLIFLRKRVSNSTNDVLEIYDWQK</sequence>
<dbReference type="EMBL" id="CAJNOI010000133">
    <property type="protein sequence ID" value="CAF1110499.1"/>
    <property type="molecule type" value="Genomic_DNA"/>
</dbReference>
<keyword evidence="1" id="KW-0175">Coiled coil</keyword>
<dbReference type="EMBL" id="CAJNOM010000081">
    <property type="protein sequence ID" value="CAF1003122.1"/>
    <property type="molecule type" value="Genomic_DNA"/>
</dbReference>
<comment type="caution">
    <text evidence="2">The sequence shown here is derived from an EMBL/GenBank/DDBJ whole genome shotgun (WGS) entry which is preliminary data.</text>
</comment>
<feature type="coiled-coil region" evidence="1">
    <location>
        <begin position="32"/>
        <end position="66"/>
    </location>
</feature>